<keyword evidence="1" id="KW-1133">Transmembrane helix</keyword>
<organism evidence="2 3">
    <name type="scientific">Biomphalaria pfeifferi</name>
    <name type="common">Bloodfluke planorb</name>
    <name type="synonym">Freshwater snail</name>
    <dbReference type="NCBI Taxonomy" id="112525"/>
    <lineage>
        <taxon>Eukaryota</taxon>
        <taxon>Metazoa</taxon>
        <taxon>Spiralia</taxon>
        <taxon>Lophotrochozoa</taxon>
        <taxon>Mollusca</taxon>
        <taxon>Gastropoda</taxon>
        <taxon>Heterobranchia</taxon>
        <taxon>Euthyneura</taxon>
        <taxon>Panpulmonata</taxon>
        <taxon>Hygrophila</taxon>
        <taxon>Lymnaeoidea</taxon>
        <taxon>Planorbidae</taxon>
        <taxon>Biomphalaria</taxon>
    </lineage>
</organism>
<feature type="transmembrane region" description="Helical" evidence="1">
    <location>
        <begin position="44"/>
        <end position="66"/>
    </location>
</feature>
<protein>
    <submittedName>
        <fullName evidence="2">Uncharacterized protein</fullName>
    </submittedName>
</protein>
<keyword evidence="1" id="KW-0472">Membrane</keyword>
<evidence type="ECO:0000256" key="1">
    <source>
        <dbReference type="SAM" id="Phobius"/>
    </source>
</evidence>
<dbReference type="Proteomes" id="UP001233172">
    <property type="component" value="Unassembled WGS sequence"/>
</dbReference>
<evidence type="ECO:0000313" key="3">
    <source>
        <dbReference type="Proteomes" id="UP001233172"/>
    </source>
</evidence>
<gene>
    <name evidence="2" type="ORF">Bpfe_008588</name>
</gene>
<dbReference type="EMBL" id="JASAOG010000027">
    <property type="protein sequence ID" value="KAK0062095.1"/>
    <property type="molecule type" value="Genomic_DNA"/>
</dbReference>
<keyword evidence="3" id="KW-1185">Reference proteome</keyword>
<keyword evidence="1" id="KW-0812">Transmembrane</keyword>
<feature type="non-terminal residue" evidence="2">
    <location>
        <position position="1"/>
    </location>
</feature>
<sequence length="81" mass="9343">VPVEEDKLCEHINYCYCCLLFTHIHFVFKKSLACIRMNVKMSSFVGFAIGFTNVSYLSISNINYFFTYLNKRGPGVSEKKS</sequence>
<accession>A0AAD8BWY0</accession>
<evidence type="ECO:0000313" key="2">
    <source>
        <dbReference type="EMBL" id="KAK0062095.1"/>
    </source>
</evidence>
<proteinExistence type="predicted"/>
<comment type="caution">
    <text evidence="2">The sequence shown here is derived from an EMBL/GenBank/DDBJ whole genome shotgun (WGS) entry which is preliminary data.</text>
</comment>
<reference evidence="2" key="1">
    <citation type="journal article" date="2023" name="PLoS Negl. Trop. Dis.">
        <title>A genome sequence for Biomphalaria pfeifferi, the major vector snail for the human-infecting parasite Schistosoma mansoni.</title>
        <authorList>
            <person name="Bu L."/>
            <person name="Lu L."/>
            <person name="Laidemitt M.R."/>
            <person name="Zhang S.M."/>
            <person name="Mutuku M."/>
            <person name="Mkoji G."/>
            <person name="Steinauer M."/>
            <person name="Loker E.S."/>
        </authorList>
    </citation>
    <scope>NUCLEOTIDE SEQUENCE</scope>
    <source>
        <strain evidence="2">KasaAsao</strain>
    </source>
</reference>
<dbReference type="AlphaFoldDB" id="A0AAD8BWY0"/>
<reference evidence="2" key="2">
    <citation type="submission" date="2023-04" db="EMBL/GenBank/DDBJ databases">
        <authorList>
            <person name="Bu L."/>
            <person name="Lu L."/>
            <person name="Laidemitt M.R."/>
            <person name="Zhang S.M."/>
            <person name="Mutuku M."/>
            <person name="Mkoji G."/>
            <person name="Steinauer M."/>
            <person name="Loker E.S."/>
        </authorList>
    </citation>
    <scope>NUCLEOTIDE SEQUENCE</scope>
    <source>
        <strain evidence="2">KasaAsao</strain>
        <tissue evidence="2">Whole Snail</tissue>
    </source>
</reference>
<name>A0AAD8BWY0_BIOPF</name>